<dbReference type="Proteomes" id="UP000093366">
    <property type="component" value="Unassembled WGS sequence"/>
</dbReference>
<dbReference type="PROSITE" id="PS50268">
    <property type="entry name" value="CADHERIN_2"/>
    <property type="match status" value="3"/>
</dbReference>
<dbReference type="Pfam" id="PF00028">
    <property type="entry name" value="Cadherin"/>
    <property type="match status" value="2"/>
</dbReference>
<name>A0A1C0TSB5_9GAMM</name>
<dbReference type="NCBIfam" id="TIGR03501">
    <property type="entry name" value="GlyGly_CTERM"/>
    <property type="match status" value="1"/>
</dbReference>
<dbReference type="GO" id="GO:0007156">
    <property type="term" value="P:homophilic cell adhesion via plasma membrane adhesion molecules"/>
    <property type="evidence" value="ECO:0007669"/>
    <property type="project" value="InterPro"/>
</dbReference>
<protein>
    <recommendedName>
        <fullName evidence="2">Cadherin domain-containing protein</fullName>
    </recommendedName>
</protein>
<evidence type="ECO:0000256" key="1">
    <source>
        <dbReference type="SAM" id="Phobius"/>
    </source>
</evidence>
<dbReference type="PANTHER" id="PTHR43739">
    <property type="entry name" value="XYLOGLUCANASE (EUROFUNG)"/>
    <property type="match status" value="1"/>
</dbReference>
<dbReference type="GO" id="GO:0016020">
    <property type="term" value="C:membrane"/>
    <property type="evidence" value="ECO:0007669"/>
    <property type="project" value="InterPro"/>
</dbReference>
<proteinExistence type="predicted"/>
<reference evidence="4" key="1">
    <citation type="submission" date="2016-07" db="EMBL/GenBank/DDBJ databases">
        <authorList>
            <person name="Florea S."/>
            <person name="Webb J.S."/>
            <person name="Jaromczyk J."/>
            <person name="Schardl C.L."/>
        </authorList>
    </citation>
    <scope>NUCLEOTIDE SEQUENCE [LARGE SCALE GENOMIC DNA]</scope>
    <source>
        <strain evidence="4">IPB1</strain>
    </source>
</reference>
<sequence length="1403" mass="151539">MKDVKCVRVKIQTILTLCKSVCFELCGLAPVVMFIAYLVNLIGQQFVTKKGIKPMTLLHPVSLAVAIALGGATYLAYDNYTQETPYEMKAEFLAKKAASKSQAPKRYDKPKEAHEFYVQQRLPIGASSLPTEKYSAALAQIKNMPHYSIAENTVLFDYQPQLNAPDGQNQELGDWQELGPGNIGGRTRTLIIHPTNHDIMYTAGVAGGVWKTTDAGASWQPLSDLATNLAVTTLTFDPSNADIIYAGTGEGFFNFDALRGDGIFKSSDAGVTWEQISSTASNGDFQYINKIAFSKNDANTMYAATRTGVQKSTDSGVTWTSAFVPQGASVGCTDLTVLNQSGVDVLLTACGSFNTGGVHRSTDAGANWAQVIAGANQGRTTIAVAPSDNNIIYALSANRGTHAMDAVYKSTDMGATWATTVTQDTADSFTKLLLSNTVFGLFDQCFGGTAQFFNQGWYDNIIAVDPVNPDVVWTGGIDVFRSDDGGQSFVPTSVWWFDPTNPQYAHADQHEIVFHPDYNGTTNTTMFVGNDGGIQRTDNALSGRLTLAEVCGNAAADPAQRVSWSTLNNGYAVTQFYHGTVKPNGESYFGGTQDNGTLSGQDGGFNNWIEILGGDGGWTAIDPTNPNVMFAENTGLSIQKSTDGGQSFSGATNGISGDNGFPFITRFEMAPSNPQVLWIGGNQLWRTSNQAESWSAASGALNGSVYSIGIAPNTESAVAAGTNGGTIYVSYSADQADTQTQWVEATPEAGATVSSLAFDPNDNQIIYATLSNFDVTHVWKTTDGGQNWQAMDNGLPNVPAMTIAVDPVNSQRLFVGTDLGVFVSVDGGMNWMADGSGLANTNIAKLAIKDSELFAFTHGRSTYKVGIKSDTNRSLEVSEDTDLMLSDVLVNEFGQAYDSIEIVQTSENGMLLSGDQVLEVGSQVLQADFANVKYKPNENFNGDDAFTFRGTTNTPTDTPNNDGVANQHTIDIKVAAVNDAPMIQQLEDLTLYIDELVEIDFKEHIEDVDNDQLMISLEPSVPGMSFIDGVLSGRPFTEFTQQMTLMVSDGELEATQSFRLDINEPPKRAPSIDEGQMFEIQENNDEGASVGMLEFSDPDPDVSPVDGFMILDEVPFMIDEKGEIFATAELDYEMQSEFSFFVRAIDTMGNSSEYTEVKVSVSNDPADDDVVDPVIDEGQVFEVVENSEIGTVIGMLKFADSDDSPVESFEVLGNVPFEINTSGGVTVSDNIDFETHEYFEFAVKAIGSKGNSSDYTKVKVMVIDDPNDQGADNQDPVIPTGQVFEILENAALGTIVGRLEFFDPDPDTTPVKEFFVIGNAPFNIEPNGDIVVRGNLDFEFQSVIKFGVRAQDTDGNTSEYTEVTVNLIDVRGNDDDDNDGDSGSFGFLALLSLPLALLRRRKR</sequence>
<comment type="caution">
    <text evidence="3">The sequence shown here is derived from an EMBL/GenBank/DDBJ whole genome shotgun (WGS) entry which is preliminary data.</text>
</comment>
<dbReference type="PANTHER" id="PTHR43739:SF5">
    <property type="entry name" value="EXO-ALPHA-SIALIDASE"/>
    <property type="match status" value="1"/>
</dbReference>
<accession>A0A1C0TSB5</accession>
<dbReference type="Gene3D" id="2.60.40.60">
    <property type="entry name" value="Cadherins"/>
    <property type="match status" value="3"/>
</dbReference>
<feature type="domain" description="Cadherin" evidence="2">
    <location>
        <begin position="1072"/>
        <end position="1175"/>
    </location>
</feature>
<dbReference type="CDD" id="cd15482">
    <property type="entry name" value="Sialidase_non-viral"/>
    <property type="match status" value="1"/>
</dbReference>
<dbReference type="SUPFAM" id="SSF50939">
    <property type="entry name" value="Sialidases"/>
    <property type="match status" value="1"/>
</dbReference>
<dbReference type="CDD" id="cd11304">
    <property type="entry name" value="Cadherin_repeat"/>
    <property type="match status" value="3"/>
</dbReference>
<feature type="domain" description="Cadherin" evidence="2">
    <location>
        <begin position="1278"/>
        <end position="1385"/>
    </location>
</feature>
<feature type="domain" description="Cadherin" evidence="2">
    <location>
        <begin position="1175"/>
        <end position="1278"/>
    </location>
</feature>
<dbReference type="Gene3D" id="2.130.10.10">
    <property type="entry name" value="YVTN repeat-like/Quinoprotein amine dehydrogenase"/>
    <property type="match status" value="4"/>
</dbReference>
<keyword evidence="1" id="KW-1133">Transmembrane helix</keyword>
<dbReference type="InterPro" id="IPR052025">
    <property type="entry name" value="Xyloglucanase_GH74"/>
</dbReference>
<dbReference type="GO" id="GO:0010411">
    <property type="term" value="P:xyloglucan metabolic process"/>
    <property type="evidence" value="ECO:0007669"/>
    <property type="project" value="TreeGrafter"/>
</dbReference>
<dbReference type="InterPro" id="IPR015943">
    <property type="entry name" value="WD40/YVTN_repeat-like_dom_sf"/>
</dbReference>
<keyword evidence="1" id="KW-0472">Membrane</keyword>
<dbReference type="EMBL" id="MAUJ01000002">
    <property type="protein sequence ID" value="OCQ22056.1"/>
    <property type="molecule type" value="Genomic_DNA"/>
</dbReference>
<evidence type="ECO:0000313" key="4">
    <source>
        <dbReference type="Proteomes" id="UP000093366"/>
    </source>
</evidence>
<dbReference type="InterPro" id="IPR002126">
    <property type="entry name" value="Cadherin-like_dom"/>
</dbReference>
<dbReference type="InterPro" id="IPR015919">
    <property type="entry name" value="Cadherin-like_sf"/>
</dbReference>
<evidence type="ECO:0000313" key="3">
    <source>
        <dbReference type="EMBL" id="OCQ22056.1"/>
    </source>
</evidence>
<organism evidence="3 4">
    <name type="scientific">Pseudoalteromonas luteoviolacea</name>
    <dbReference type="NCBI Taxonomy" id="43657"/>
    <lineage>
        <taxon>Bacteria</taxon>
        <taxon>Pseudomonadati</taxon>
        <taxon>Pseudomonadota</taxon>
        <taxon>Gammaproteobacteria</taxon>
        <taxon>Alteromonadales</taxon>
        <taxon>Pseudoalteromonadaceae</taxon>
        <taxon>Pseudoalteromonas</taxon>
    </lineage>
</organism>
<dbReference type="SUPFAM" id="SSF49313">
    <property type="entry name" value="Cadherin-like"/>
    <property type="match status" value="3"/>
</dbReference>
<gene>
    <name evidence="3" type="ORF">A7985_09660</name>
</gene>
<evidence type="ECO:0000259" key="2">
    <source>
        <dbReference type="PROSITE" id="PS50268"/>
    </source>
</evidence>
<dbReference type="InterPro" id="IPR036278">
    <property type="entry name" value="Sialidase_sf"/>
</dbReference>
<dbReference type="InterPro" id="IPR020008">
    <property type="entry name" value="GlyGly_CTERM"/>
</dbReference>
<dbReference type="GO" id="GO:0005509">
    <property type="term" value="F:calcium ion binding"/>
    <property type="evidence" value="ECO:0007669"/>
    <property type="project" value="InterPro"/>
</dbReference>
<feature type="transmembrane region" description="Helical" evidence="1">
    <location>
        <begin position="20"/>
        <end position="43"/>
    </location>
</feature>
<keyword evidence="1" id="KW-0812">Transmembrane</keyword>
<dbReference type="SMART" id="SM00112">
    <property type="entry name" value="CA"/>
    <property type="match status" value="3"/>
</dbReference>
<dbReference type="SUPFAM" id="SSF110296">
    <property type="entry name" value="Oligoxyloglucan reducing end-specific cellobiohydrolase"/>
    <property type="match status" value="1"/>
</dbReference>